<keyword evidence="2 6" id="KW-0812">Transmembrane</keyword>
<proteinExistence type="predicted"/>
<comment type="caution">
    <text evidence="8">The sequence shown here is derived from an EMBL/GenBank/DDBJ whole genome shotgun (WGS) entry which is preliminary data.</text>
</comment>
<dbReference type="PANTHER" id="PTHR22950">
    <property type="entry name" value="AMINO ACID TRANSPORTER"/>
    <property type="match status" value="1"/>
</dbReference>
<name>A0A9P1D1Y8_9DINO</name>
<feature type="region of interest" description="Disordered" evidence="5">
    <location>
        <begin position="1098"/>
        <end position="1121"/>
    </location>
</feature>
<feature type="transmembrane region" description="Helical" evidence="6">
    <location>
        <begin position="828"/>
        <end position="847"/>
    </location>
</feature>
<dbReference type="EMBL" id="CAMXCT020002890">
    <property type="protein sequence ID" value="CAL1154502.1"/>
    <property type="molecule type" value="Genomic_DNA"/>
</dbReference>
<dbReference type="Pfam" id="PF01490">
    <property type="entry name" value="Aa_trans"/>
    <property type="match status" value="1"/>
</dbReference>
<evidence type="ECO:0000313" key="10">
    <source>
        <dbReference type="Proteomes" id="UP001152797"/>
    </source>
</evidence>
<dbReference type="Proteomes" id="UP001152797">
    <property type="component" value="Unassembled WGS sequence"/>
</dbReference>
<protein>
    <submittedName>
        <fullName evidence="9">PPPDE domain-containing protein</fullName>
    </submittedName>
</protein>
<comment type="subcellular location">
    <subcellularLocation>
        <location evidence="1">Membrane</location>
        <topology evidence="1">Multi-pass membrane protein</topology>
    </subcellularLocation>
</comment>
<evidence type="ECO:0000256" key="2">
    <source>
        <dbReference type="ARBA" id="ARBA00022692"/>
    </source>
</evidence>
<dbReference type="EMBL" id="CAMXCT030002890">
    <property type="protein sequence ID" value="CAL4788439.1"/>
    <property type="molecule type" value="Genomic_DNA"/>
</dbReference>
<dbReference type="InterPro" id="IPR013057">
    <property type="entry name" value="AA_transpt_TM"/>
</dbReference>
<accession>A0A9P1D1Y8</accession>
<evidence type="ECO:0000313" key="9">
    <source>
        <dbReference type="EMBL" id="CAL4788439.1"/>
    </source>
</evidence>
<keyword evidence="3 6" id="KW-1133">Transmembrane helix</keyword>
<reference evidence="8" key="1">
    <citation type="submission" date="2022-10" db="EMBL/GenBank/DDBJ databases">
        <authorList>
            <person name="Chen Y."/>
            <person name="Dougan E. K."/>
            <person name="Chan C."/>
            <person name="Rhodes N."/>
            <person name="Thang M."/>
        </authorList>
    </citation>
    <scope>NUCLEOTIDE SEQUENCE</scope>
</reference>
<evidence type="ECO:0000256" key="6">
    <source>
        <dbReference type="SAM" id="Phobius"/>
    </source>
</evidence>
<evidence type="ECO:0000313" key="8">
    <source>
        <dbReference type="EMBL" id="CAI4001127.1"/>
    </source>
</evidence>
<evidence type="ECO:0000259" key="7">
    <source>
        <dbReference type="Pfam" id="PF01490"/>
    </source>
</evidence>
<dbReference type="AlphaFoldDB" id="A0A9P1D1Y8"/>
<gene>
    <name evidence="8" type="ORF">C1SCF055_LOCUS27200</name>
</gene>
<evidence type="ECO:0000256" key="1">
    <source>
        <dbReference type="ARBA" id="ARBA00004141"/>
    </source>
</evidence>
<feature type="compositionally biased region" description="Basic and acidic residues" evidence="5">
    <location>
        <begin position="1108"/>
        <end position="1121"/>
    </location>
</feature>
<evidence type="ECO:0000256" key="4">
    <source>
        <dbReference type="ARBA" id="ARBA00023136"/>
    </source>
</evidence>
<dbReference type="OrthoDB" id="10689747at2759"/>
<evidence type="ECO:0000256" key="5">
    <source>
        <dbReference type="SAM" id="MobiDB-lite"/>
    </source>
</evidence>
<organism evidence="8">
    <name type="scientific">Cladocopium goreaui</name>
    <dbReference type="NCBI Taxonomy" id="2562237"/>
    <lineage>
        <taxon>Eukaryota</taxon>
        <taxon>Sar</taxon>
        <taxon>Alveolata</taxon>
        <taxon>Dinophyceae</taxon>
        <taxon>Suessiales</taxon>
        <taxon>Symbiodiniaceae</taxon>
        <taxon>Cladocopium</taxon>
    </lineage>
</organism>
<keyword evidence="10" id="KW-1185">Reference proteome</keyword>
<feature type="domain" description="Amino acid transporter transmembrane" evidence="7">
    <location>
        <begin position="809"/>
        <end position="860"/>
    </location>
</feature>
<feature type="transmembrane region" description="Helical" evidence="6">
    <location>
        <begin position="867"/>
        <end position="894"/>
    </location>
</feature>
<reference evidence="9 10" key="2">
    <citation type="submission" date="2024-05" db="EMBL/GenBank/DDBJ databases">
        <authorList>
            <person name="Chen Y."/>
            <person name="Shah S."/>
            <person name="Dougan E. K."/>
            <person name="Thang M."/>
            <person name="Chan C."/>
        </authorList>
    </citation>
    <scope>NUCLEOTIDE SEQUENCE [LARGE SCALE GENOMIC DNA]</scope>
</reference>
<keyword evidence="4 6" id="KW-0472">Membrane</keyword>
<dbReference type="GO" id="GO:0016020">
    <property type="term" value="C:membrane"/>
    <property type="evidence" value="ECO:0007669"/>
    <property type="project" value="UniProtKB-SubCell"/>
</dbReference>
<dbReference type="GO" id="GO:0015179">
    <property type="term" value="F:L-amino acid transmembrane transporter activity"/>
    <property type="evidence" value="ECO:0007669"/>
    <property type="project" value="TreeGrafter"/>
</dbReference>
<dbReference type="EMBL" id="CAMXCT010002890">
    <property type="protein sequence ID" value="CAI4001127.1"/>
    <property type="molecule type" value="Genomic_DNA"/>
</dbReference>
<evidence type="ECO:0000256" key="3">
    <source>
        <dbReference type="ARBA" id="ARBA00022989"/>
    </source>
</evidence>
<sequence>MSKGTLGAEVQWLLQLAGTAAVIETIFDCLSDPRTTQDLVVNTEATKLTDGQGKNRVLFFGKEVAGTAVGHWVYCTAKGKEWNSYEKGHQKSGSHQFCQSFAQIYMLADLVGDKEFGSPKTSARKLLANLQEAQNAKDFKSYGANVRVVAMYWSAALTELQQQSQSTKWQGQTPEEYLLKELQGINQELREHNLQTRRKTEHFNLIAEREEDISIDLVIRKLEFISRNAEEIAELLKFQQFKLISIDPPKVGSVFCDEKPLFAGETTGQDACEERCDSRKDCLWYSYWKTDDQRHWCRLTKHCRTLSAEFNYEVFVYKKKHTELQEAGLQGAISPKILGANGRRCSAYPACAAVNLTKGNCCPNNNRISLACCNATVAEAVAALKEASQPKTLFPTLPPIALNGSGFAKQEKCPFTKLGHAKGACSSTDVQQVKHREANGPTLFDTLEITSSVLASFGAGDFMKPRNLSQRSFRIVTDDPFYSSPTLDGGATDEDSFEIPPHLDAAAEGLVVPWSSTTFHGLIILEVESGQLIRCTVGPKESDAGRDWLRLHNSDWAPIAEDDWLELGPRHWFGAIGNSVQLQLTFQEPTSASPGHSPEELSSADALAACVSFMSEAAAQLRSEGGPHSWSRPLVLFMPPLKFMVLNGSGGPDRIDDIDVDVLVRVKGYYTSNFAENCAEGPPEPKLRDASPLYARNKHSFLIVGNKPRERKKSGELSLLSVLQLHEEGLLTGHGGEEAIAPEAPEFIHPVEEVTSLAGSDVETLSELSEAPTENVSRCAGEIPSQSRKPDMALFYPLLRLKQRQSRCATFNLLNNLMGAGLLTMPRAMADAGLISGLALMGILALANRYTMLQVLWMSLGTQSAGLALSVLAAYLLLTLGILSSYLMVIVAWAWDLLNLAIPGYRLLHARSSIDWPSEVLLAALLCLPGAMLRFGKAMFEPFSSAEHLTSLKQVALVSVICMLGGFDRGVCESRDVDLFRGDIGRFFSGAQLEISSRRDAILGKGAALFSLQFSVQAGGIEVLSRLDSEQERQDQQEPAGSMNSLMAAEAITEVAYTIALLLSAVLGTVKHLATSPAAYLRFGDRVAGNVLLDFSPSTSDSGASHDSLPKDRCENDRRDGVERSGKLIPKALAFILPCSFLIELRRRQEKECLVLELAELSWFSSANWLELLLIAFGRGAKVQSPICLRKKDITWLTPRVSTSYAQGAVGHSGEARRKMAACHCNLSRVMKMK</sequence>